<evidence type="ECO:0008006" key="3">
    <source>
        <dbReference type="Google" id="ProtNLM"/>
    </source>
</evidence>
<reference evidence="1 2" key="1">
    <citation type="submission" date="2015-12" db="EMBL/GenBank/DDBJ databases">
        <title>Genome sequence of the marine Rhodobacteraceae strain O3.65, Candidatus Tritonibacter horizontis.</title>
        <authorList>
            <person name="Poehlein A."/>
            <person name="Giebel H.A."/>
            <person name="Voget S."/>
            <person name="Brinkhoff T."/>
        </authorList>
    </citation>
    <scope>NUCLEOTIDE SEQUENCE [LARGE SCALE GENOMIC DNA]</scope>
    <source>
        <strain evidence="1 2">O3.65</strain>
    </source>
</reference>
<accession>A0A132BYR7</accession>
<dbReference type="EMBL" id="LPUY01000049">
    <property type="protein sequence ID" value="KUP93533.1"/>
    <property type="molecule type" value="Genomic_DNA"/>
</dbReference>
<sequence length="402" mass="45352">MVDFTAQTAEVRLQILLAKAYLAEPDIALAQRLMAEIGDWEAFVRSAHRNFSLPLLQRHIVQLDPTGISPEIRTMMQQTAMQTALRNMKLVASQRKFLNTCLKPAGLPAIFFKGINLAAQYYPDLGLRPSRDIDVLVPSGSLHRVVEKAMSEGYTLVAPDTQIRAMTSSQDVDAVLRLCADVSLLTPEGTVLDLQQKLDKHSGIFARYDIFARAATFSLGGEDFQTMPPAFLFNYLCHHHSRHTWSRLHWLSDLDAICSSPHFDPEDALALADQLGQRGTVEAGLELRALMSGDTPWDNGPAMAHGKAFLDLAIRNLPGDLRLEKKISLTLKGGEFMFDWQAKPELIAKARRNWWRSIFKPTLKQYVQMPLPKNRQWIYYIPRFFQLLHETATRLTITGRAG</sequence>
<dbReference type="AlphaFoldDB" id="A0A132BYR7"/>
<keyword evidence="2" id="KW-1185">Reference proteome</keyword>
<dbReference type="RefSeq" id="WP_068241783.1">
    <property type="nucleotide sequence ID" value="NZ_LPUY01000049.1"/>
</dbReference>
<protein>
    <recommendedName>
        <fullName evidence="3">Nucleotidyltransferase</fullName>
    </recommendedName>
</protein>
<proteinExistence type="predicted"/>
<dbReference type="Pfam" id="PF14907">
    <property type="entry name" value="NTP_transf_5"/>
    <property type="match status" value="1"/>
</dbReference>
<organism evidence="1 2">
    <name type="scientific">Tritonibacter horizontis</name>
    <dbReference type="NCBI Taxonomy" id="1768241"/>
    <lineage>
        <taxon>Bacteria</taxon>
        <taxon>Pseudomonadati</taxon>
        <taxon>Pseudomonadota</taxon>
        <taxon>Alphaproteobacteria</taxon>
        <taxon>Rhodobacterales</taxon>
        <taxon>Paracoccaceae</taxon>
        <taxon>Tritonibacter</taxon>
    </lineage>
</organism>
<dbReference type="Proteomes" id="UP000068382">
    <property type="component" value="Unassembled WGS sequence"/>
</dbReference>
<evidence type="ECO:0000313" key="1">
    <source>
        <dbReference type="EMBL" id="KUP93533.1"/>
    </source>
</evidence>
<comment type="caution">
    <text evidence="1">The sequence shown here is derived from an EMBL/GenBank/DDBJ whole genome shotgun (WGS) entry which is preliminary data.</text>
</comment>
<gene>
    <name evidence="1" type="ORF">TRIHO_15560</name>
</gene>
<dbReference type="OrthoDB" id="7866545at2"/>
<dbReference type="InterPro" id="IPR039498">
    <property type="entry name" value="NTP_transf_5"/>
</dbReference>
<evidence type="ECO:0000313" key="2">
    <source>
        <dbReference type="Proteomes" id="UP000068382"/>
    </source>
</evidence>
<name>A0A132BYR7_9RHOB</name>